<dbReference type="OrthoDB" id="3800557at2759"/>
<dbReference type="EMBL" id="MU006231">
    <property type="protein sequence ID" value="KAF2823813.1"/>
    <property type="molecule type" value="Genomic_DNA"/>
</dbReference>
<sequence>MTSLPRLSAAASLLSARGAPSTPRERWDVLSRGPAIPLTPTPTGNAFATGGFWEQLTPKTPLPPTPVTAIPLSPHSPIVPQDLEARNAYDHVKHEVDTMARNICANRMSSLSKITDSNDIPKTLITAKDHLKGAAITLQYRQVDLNSIIDRDLPKKLQALATDEAKITNQYSVRDMLELLDIDTWLQVDEQTLNFTTLLDAQRELLQMHCQRRKTSVITLPDRAVQVAWAVRILEDAEHAAENDNDSESDHSSEDGTGYEYNNFLRSIKREATGSSSDLSSLADITSLRSTMSIGDSLRQLSREQSLESQRSSTSPKKYVLRSRQSSNSSRDPAAESRRPSTSPQKYSYLALRSQESSFSESSSQGPTMEDKRPSSTSKIANAFTSRSRQNSIPNAPSSRKDSMPNTPSPEKDATIHSRKPSNIITDIEEEEDEADPPPPLSPEDRACRRKGASHDELNQWAAQLKLMEQQRDAKKLSGHHRPSQQLQHPALRTEDDERSRDASDGSWKCAIASHHKRETSLSTRRSSRDISPRTKLRLSAPPTRPISTVSTRNSPPSPARPSFEYDYILSAPPAAPPGYRYEAVSASPPVDIKLHDSVRRKEHVRSKSSVEEVEWEWELRKMEVTERARQMKRRSEREE</sequence>
<gene>
    <name evidence="2" type="ORF">CC86DRAFT_372018</name>
</gene>
<feature type="compositionally biased region" description="Polar residues" evidence="1">
    <location>
        <begin position="546"/>
        <end position="555"/>
    </location>
</feature>
<evidence type="ECO:0000256" key="1">
    <source>
        <dbReference type="SAM" id="MobiDB-lite"/>
    </source>
</evidence>
<reference evidence="2" key="1">
    <citation type="journal article" date="2020" name="Stud. Mycol.">
        <title>101 Dothideomycetes genomes: a test case for predicting lifestyles and emergence of pathogens.</title>
        <authorList>
            <person name="Haridas S."/>
            <person name="Albert R."/>
            <person name="Binder M."/>
            <person name="Bloem J."/>
            <person name="Labutti K."/>
            <person name="Salamov A."/>
            <person name="Andreopoulos B."/>
            <person name="Baker S."/>
            <person name="Barry K."/>
            <person name="Bills G."/>
            <person name="Bluhm B."/>
            <person name="Cannon C."/>
            <person name="Castanera R."/>
            <person name="Culley D."/>
            <person name="Daum C."/>
            <person name="Ezra D."/>
            <person name="Gonzalez J."/>
            <person name="Henrissat B."/>
            <person name="Kuo A."/>
            <person name="Liang C."/>
            <person name="Lipzen A."/>
            <person name="Lutzoni F."/>
            <person name="Magnuson J."/>
            <person name="Mondo S."/>
            <person name="Nolan M."/>
            <person name="Ohm R."/>
            <person name="Pangilinan J."/>
            <person name="Park H.-J."/>
            <person name="Ramirez L."/>
            <person name="Alfaro M."/>
            <person name="Sun H."/>
            <person name="Tritt A."/>
            <person name="Yoshinaga Y."/>
            <person name="Zwiers L.-H."/>
            <person name="Turgeon B."/>
            <person name="Goodwin S."/>
            <person name="Spatafora J."/>
            <person name="Crous P."/>
            <person name="Grigoriev I."/>
        </authorList>
    </citation>
    <scope>NUCLEOTIDE SEQUENCE</scope>
    <source>
        <strain evidence="2">CBS 113818</strain>
    </source>
</reference>
<organism evidence="2 3">
    <name type="scientific">Ophiobolus disseminans</name>
    <dbReference type="NCBI Taxonomy" id="1469910"/>
    <lineage>
        <taxon>Eukaryota</taxon>
        <taxon>Fungi</taxon>
        <taxon>Dikarya</taxon>
        <taxon>Ascomycota</taxon>
        <taxon>Pezizomycotina</taxon>
        <taxon>Dothideomycetes</taxon>
        <taxon>Pleosporomycetidae</taxon>
        <taxon>Pleosporales</taxon>
        <taxon>Pleosporineae</taxon>
        <taxon>Phaeosphaeriaceae</taxon>
        <taxon>Ophiobolus</taxon>
    </lineage>
</organism>
<feature type="compositionally biased region" description="Basic and acidic residues" evidence="1">
    <location>
        <begin position="492"/>
        <end position="504"/>
    </location>
</feature>
<keyword evidence="3" id="KW-1185">Reference proteome</keyword>
<protein>
    <submittedName>
        <fullName evidence="2">Uncharacterized protein</fullName>
    </submittedName>
</protein>
<feature type="region of interest" description="Disordered" evidence="1">
    <location>
        <begin position="299"/>
        <end position="564"/>
    </location>
</feature>
<dbReference type="Proteomes" id="UP000799424">
    <property type="component" value="Unassembled WGS sequence"/>
</dbReference>
<proteinExistence type="predicted"/>
<feature type="region of interest" description="Disordered" evidence="1">
    <location>
        <begin position="13"/>
        <end position="41"/>
    </location>
</feature>
<feature type="compositionally biased region" description="Acidic residues" evidence="1">
    <location>
        <begin position="427"/>
        <end position="436"/>
    </location>
</feature>
<evidence type="ECO:0000313" key="3">
    <source>
        <dbReference type="Proteomes" id="UP000799424"/>
    </source>
</evidence>
<feature type="compositionally biased region" description="Polar residues" evidence="1">
    <location>
        <begin position="375"/>
        <end position="398"/>
    </location>
</feature>
<evidence type="ECO:0000313" key="2">
    <source>
        <dbReference type="EMBL" id="KAF2823813.1"/>
    </source>
</evidence>
<feature type="compositionally biased region" description="Low complexity" evidence="1">
    <location>
        <begin position="354"/>
        <end position="365"/>
    </location>
</feature>
<accession>A0A6A6ZSN9</accession>
<dbReference type="AlphaFoldDB" id="A0A6A6ZSN9"/>
<feature type="compositionally biased region" description="Basic and acidic residues" evidence="1">
    <location>
        <begin position="443"/>
        <end position="458"/>
    </location>
</feature>
<name>A0A6A6ZSN9_9PLEO</name>